<reference evidence="2" key="1">
    <citation type="submission" date="2022-07" db="EMBL/GenBank/DDBJ databases">
        <title>Genome Sequence of Physisporinus lineatus.</title>
        <authorList>
            <person name="Buettner E."/>
        </authorList>
    </citation>
    <scope>NUCLEOTIDE SEQUENCE</scope>
    <source>
        <strain evidence="2">VT162</strain>
    </source>
</reference>
<evidence type="ECO:0000256" key="1">
    <source>
        <dbReference type="SAM" id="MobiDB-lite"/>
    </source>
</evidence>
<accession>A0AAD5V5H7</accession>
<comment type="caution">
    <text evidence="2">The sequence shown here is derived from an EMBL/GenBank/DDBJ whole genome shotgun (WGS) entry which is preliminary data.</text>
</comment>
<gene>
    <name evidence="2" type="ORF">NLI96_g4106</name>
</gene>
<evidence type="ECO:0000313" key="2">
    <source>
        <dbReference type="EMBL" id="KAJ3486639.1"/>
    </source>
</evidence>
<dbReference type="EMBL" id="JANAWD010000115">
    <property type="protein sequence ID" value="KAJ3486639.1"/>
    <property type="molecule type" value="Genomic_DNA"/>
</dbReference>
<proteinExistence type="predicted"/>
<dbReference type="AlphaFoldDB" id="A0AAD5V5H7"/>
<sequence length="85" mass="8937">MSQQRGTSMWYSTVADLNANTFPKPGGLPMKDGLGSGGIDTPMNYYQSPNGQAPMHPYPPTTSPAAATPQGYGGGQTMQSPYPQV</sequence>
<evidence type="ECO:0000313" key="3">
    <source>
        <dbReference type="Proteomes" id="UP001212997"/>
    </source>
</evidence>
<dbReference type="Proteomes" id="UP001212997">
    <property type="component" value="Unassembled WGS sequence"/>
</dbReference>
<keyword evidence="3" id="KW-1185">Reference proteome</keyword>
<organism evidence="2 3">
    <name type="scientific">Meripilus lineatus</name>
    <dbReference type="NCBI Taxonomy" id="2056292"/>
    <lineage>
        <taxon>Eukaryota</taxon>
        <taxon>Fungi</taxon>
        <taxon>Dikarya</taxon>
        <taxon>Basidiomycota</taxon>
        <taxon>Agaricomycotina</taxon>
        <taxon>Agaricomycetes</taxon>
        <taxon>Polyporales</taxon>
        <taxon>Meripilaceae</taxon>
        <taxon>Meripilus</taxon>
    </lineage>
</organism>
<protein>
    <submittedName>
        <fullName evidence="2">Uncharacterized protein</fullName>
    </submittedName>
</protein>
<feature type="region of interest" description="Disordered" evidence="1">
    <location>
        <begin position="21"/>
        <end position="85"/>
    </location>
</feature>
<name>A0AAD5V5H7_9APHY</name>